<sequence length="132" mass="14000">MCLPGLGASPLQSKAWSTCDYNRGHGRLQPVRRLHPLITPHHQHVHANHCRHSHPATGCSTTWSILPAVTSIMSQVACPVCQFAIARSNITAHIRRQHAGVPVSPEAAAARGLVACGCGQVVLSAAALKLRG</sequence>
<gene>
    <name evidence="1" type="ORF">PSFLO_05221</name>
</gene>
<dbReference type="AlphaFoldDB" id="A0A5C3F6G5"/>
<dbReference type="OrthoDB" id="2556664at2759"/>
<dbReference type="EMBL" id="OOIP01000016">
    <property type="protein sequence ID" value="SPO39740.1"/>
    <property type="molecule type" value="Genomic_DNA"/>
</dbReference>
<evidence type="ECO:0000313" key="2">
    <source>
        <dbReference type="Proteomes" id="UP000323386"/>
    </source>
</evidence>
<reference evidence="1 2" key="1">
    <citation type="submission" date="2018-03" db="EMBL/GenBank/DDBJ databases">
        <authorList>
            <person name="Guldener U."/>
        </authorList>
    </citation>
    <scope>NUCLEOTIDE SEQUENCE [LARGE SCALE GENOMIC DNA]</scope>
    <source>
        <strain evidence="1 2">DAOM196992</strain>
    </source>
</reference>
<evidence type="ECO:0000313" key="1">
    <source>
        <dbReference type="EMBL" id="SPO39740.1"/>
    </source>
</evidence>
<keyword evidence="2" id="KW-1185">Reference proteome</keyword>
<proteinExistence type="predicted"/>
<dbReference type="Proteomes" id="UP000323386">
    <property type="component" value="Unassembled WGS sequence"/>
</dbReference>
<name>A0A5C3F6G5_9BASI</name>
<organism evidence="1 2">
    <name type="scientific">Pseudozyma flocculosa</name>
    <dbReference type="NCBI Taxonomy" id="84751"/>
    <lineage>
        <taxon>Eukaryota</taxon>
        <taxon>Fungi</taxon>
        <taxon>Dikarya</taxon>
        <taxon>Basidiomycota</taxon>
        <taxon>Ustilaginomycotina</taxon>
        <taxon>Ustilaginomycetes</taxon>
        <taxon>Ustilaginales</taxon>
        <taxon>Ustilaginaceae</taxon>
        <taxon>Pseudozyma</taxon>
    </lineage>
</organism>
<accession>A0A5C3F6G5</accession>
<protein>
    <submittedName>
        <fullName evidence="1">Uncharacterized protein</fullName>
    </submittedName>
</protein>